<dbReference type="SUPFAM" id="SSF53474">
    <property type="entry name" value="alpha/beta-Hydrolases"/>
    <property type="match status" value="4"/>
</dbReference>
<organism evidence="4 5">
    <name type="scientific">Pristionchus pacificus</name>
    <name type="common">Parasitic nematode worm</name>
    <dbReference type="NCBI Taxonomy" id="54126"/>
    <lineage>
        <taxon>Eukaryota</taxon>
        <taxon>Metazoa</taxon>
        <taxon>Ecdysozoa</taxon>
        <taxon>Nematoda</taxon>
        <taxon>Chromadorea</taxon>
        <taxon>Rhabditida</taxon>
        <taxon>Rhabditina</taxon>
        <taxon>Diplogasteromorpha</taxon>
        <taxon>Diplogasteroidea</taxon>
        <taxon>Neodiplogasteridae</taxon>
        <taxon>Pristionchus</taxon>
    </lineage>
</organism>
<dbReference type="Gene3D" id="3.40.50.12670">
    <property type="match status" value="1"/>
</dbReference>
<dbReference type="PANTHER" id="PTHR11802">
    <property type="entry name" value="SERINE PROTEASE FAMILY S10 SERINE CARBOXYPEPTIDASE"/>
    <property type="match status" value="1"/>
</dbReference>
<dbReference type="InterPro" id="IPR029058">
    <property type="entry name" value="AB_hydrolase_fold"/>
</dbReference>
<dbReference type="EnsemblMetazoa" id="PPA00516.1">
    <property type="protein sequence ID" value="PPA00516.1"/>
    <property type="gene ID" value="WBGene00090070"/>
</dbReference>
<evidence type="ECO:0000313" key="4">
    <source>
        <dbReference type="EnsemblMetazoa" id="PPA00516.1"/>
    </source>
</evidence>
<feature type="chain" id="PRO_5042620780" description="Carboxypeptidase" evidence="2">
    <location>
        <begin position="22"/>
        <end position="2220"/>
    </location>
</feature>
<comment type="similarity">
    <text evidence="1 2">Belongs to the peptidase S10 family.</text>
</comment>
<evidence type="ECO:0000256" key="2">
    <source>
        <dbReference type="RuleBase" id="RU361156"/>
    </source>
</evidence>
<accession>A0A8R1Y6Q6</accession>
<dbReference type="PROSITE" id="PS00131">
    <property type="entry name" value="CARBOXYPEPT_SER_SER"/>
    <property type="match status" value="4"/>
</dbReference>
<evidence type="ECO:0000313" key="5">
    <source>
        <dbReference type="Proteomes" id="UP000005239"/>
    </source>
</evidence>
<name>A0A2A6BFV7_PRIPA</name>
<dbReference type="PRINTS" id="PR00724">
    <property type="entry name" value="CRBOXYPTASEC"/>
</dbReference>
<dbReference type="EC" id="3.4.16.-" evidence="2"/>
<sequence>MRSTLRVLATMAIALAAIASAADKTYDQVGELPGQMFTVNFKHYSGYLDASLGNHLHYWLLESQNNPAQAPLVLWLNGGPGCSSLIGLFTEHGPFHPTQDGQHLQENVFSWNKAANMLYLESPRQVGFSYRDETAPEDTYYNDDKTADDVVLALKSFFRAYPEYEYRDFYVTGESYGGVYVPTTVDALIKTLQQEKNGLPMNLKGFAIGNGEMDEIYQVNSAINLNYFRGIIGKDDYDYLYECCKDSIKDGQLVYCDYTQWYTLDEYGNAIAKTFDDEASSSTQHSDPHCSLQKRKNQKCAATIVNFGYDLVWNTTNNVYNTYQDCYTDNVSAVKATKQIVATSRTLNLFSNYEQPFVDQGTFNNVGSTDAMNSFQCYMGDATKAYLNTPAVRQALHIPGNVRDWDSCDDDINEIYYHQQHNDTGAVFDSIINSKYPIRMLLFNGDVDMACNFMGDQWFIEDLAKRNEIPVTTPYTNWDYIRAKGDLPRQAGNQKRFSKEGVTIDMLTVKGGGHYVPTDRPGPAFQMFVNFLYALPTYSHPIDLPITPAPLLDEYQPEPAKTLSRKEADRVYDLPGLTFDAKFGQYSGYLNGVKGNYIKYWFVESQRSVKNDPLVLWLTGGPGCSGINALLTENGPFHPNRDGETLFENVFAWNKVSNMIFVESPRGVGFSFQNMTENPDQEYDDDRSAKDLYFALKDFLDIFPEYKGRPFYITGESYGGIYVPSTASYLVDRITDGEFDDLNFKGIAVGNGQLSGLLQVNAALQFQYFHGIYGKDEHDALMKCCPKDAHPSDPEYFEFCDFTPYIYLDRHGNVLPKDDSNDCSNLVAKYGQDLVFGGPQHVYNTYRSCYEPGQAGNARPNLKKPIYSNPYFVDQALLVSHEASDSQDGFLCWMDDATENYLNLPEVQAALHVRNDNGTIAWESCSEDVGGTYFWQHNDTTVFFDNIIQKNYPLRVLIYNGDIDSACNFLADQWCVRREPRRQAQSVARTGEKVVEGAGHFVPTDRPGPALQMISAFFDNVEYDSPIAANVALAPLKGSFATEEDIGQRDGGLQKPVAAKAENIEKIRAKRATPTRPDPPANTCDPVLDKITALPGITFEFPTKQYSGYLNPSTGNYLHYWLIEHDTDPANKPLILWLNGGPGCSSLNGLMQELGPFLNNRDGETLYENVFSWHKVANILFLETPRDVGYSYRANNYNGDPTTEDLYNDEMTAQDNVDALVKFFACHTNYKNRPFFLMGESYGGVYVPTFTDLLMKGIVSGDAKYAGIDFQGIAIGNGIMSAHHQINSAVSLTYFRGIHGKEDYDKLARCVIDADGPMTYYDWTKYITIDDKGNANIKDTNTSSLEYFCGAEVVRQGFMDVWESGNNVYNTYQDCYVRNPLPNIPGKASSSGYKKEDRRVKRDATVDRPVKYDPFIDEAKRMNYYSTDSSAGYYCYDGMDPYLNRQDVRDALHIPTWVTQKWEGCNDDMNENKYVQQHPDTSDVFKSILDSVYKDANRKFRILIYNGDADMACQFLGDQWFTEKLAKDNNMKVDKPFADWQYKQLDAQQSDVGGYTKTFNYNNGKVIVDLLTIKGAGHLVPIDRPGPALQVINNFVHHNGDWNYGLYNEIKIDRKPLLDKYYGDNTDTYNRREKDMLREQLPGVTWNPNFNQHAGYLQASEGNKLFYWLIEAQNATPSTPLALWLNGGPGCSSLGGLILENGPYRPNPDGRTVYENVYAWNKAAHMLYIDSPRNVGFSFGEKKDDNVYTDTKTIDDLVLALEDFFVAYPNFAKKDFYVTGESYGGIYVPTLTAKLVDKIKAGESKINLKGMAVGNGEVSAIMAMRSDPAYFYFHGQLGKDEYDALADCCPGEKDANTDVKGKMYCHYEWYFESVFTGEPRKDLNAHDAACAQKVLNAYVNNDERWNEENDVYNIYQDCYTQTTPSFGSAAASRKMRSKAAKKRASAAKATSRMNLAAQEQPQKKTYVATSNLDPVSTDAQGGLQCFMNNAAEAYLSQRLVRKALHVVEASNEWEFCNDDVNFVYQSEYPDVNKQMDTILNSGLNLRVLFYNGDADTACSFIEAQWFAEAFAHDKKLDESEYGPFWHRGVMAGYTQRFSNKDFTFDIMTIKGAGHFVPTDRPGPTLQMIGAFFRNEDYSTPIPYNLDRQPLLPQYRRDGDIVATSTSEQPTTTSTTTTTAPPSTATPSAAPTSPTVSPTTTSASSLSLFTTIALLLTALLF</sequence>
<keyword evidence="2" id="KW-0121">Carboxypeptidase</keyword>
<keyword evidence="5" id="KW-1185">Reference proteome</keyword>
<keyword evidence="2" id="KW-0645">Protease</keyword>
<feature type="signal peptide" evidence="2">
    <location>
        <begin position="1"/>
        <end position="21"/>
    </location>
</feature>
<proteinExistence type="inferred from homology"/>
<reference evidence="4" key="2">
    <citation type="submission" date="2022-06" db="UniProtKB">
        <authorList>
            <consortium name="EnsemblMetazoa"/>
        </authorList>
    </citation>
    <scope>IDENTIFICATION</scope>
    <source>
        <strain evidence="4">PS312</strain>
    </source>
</reference>
<dbReference type="InterPro" id="IPR018202">
    <property type="entry name" value="Ser_caboxypep_ser_AS"/>
</dbReference>
<dbReference type="Proteomes" id="UP000005239">
    <property type="component" value="Unassembled WGS sequence"/>
</dbReference>
<feature type="compositionally biased region" description="Low complexity" evidence="3">
    <location>
        <begin position="2163"/>
        <end position="2201"/>
    </location>
</feature>
<gene>
    <name evidence="4" type="primary">WBGene00090070</name>
</gene>
<dbReference type="PANTHER" id="PTHR11802:SF480">
    <property type="entry name" value="CARBOXYPEPTIDASE"/>
    <property type="match status" value="1"/>
</dbReference>
<keyword evidence="2" id="KW-0732">Signal</keyword>
<dbReference type="InterPro" id="IPR033124">
    <property type="entry name" value="Ser_caboxypep_his_AS"/>
</dbReference>
<keyword evidence="2" id="KW-0378">Hydrolase</keyword>
<evidence type="ECO:0000256" key="3">
    <source>
        <dbReference type="SAM" id="MobiDB-lite"/>
    </source>
</evidence>
<dbReference type="PROSITE" id="PS00560">
    <property type="entry name" value="CARBOXYPEPT_SER_HIS"/>
    <property type="match status" value="2"/>
</dbReference>
<accession>A0A2A6BFV7</accession>
<dbReference type="OrthoDB" id="443318at2759"/>
<dbReference type="Pfam" id="PF00450">
    <property type="entry name" value="Peptidase_S10"/>
    <property type="match status" value="4"/>
</dbReference>
<dbReference type="Gene3D" id="3.40.50.1820">
    <property type="entry name" value="alpha/beta hydrolase"/>
    <property type="match status" value="5"/>
</dbReference>
<dbReference type="GO" id="GO:0004185">
    <property type="term" value="F:serine-type carboxypeptidase activity"/>
    <property type="evidence" value="ECO:0000318"/>
    <property type="project" value="GO_Central"/>
</dbReference>
<dbReference type="GO" id="GO:0006508">
    <property type="term" value="P:proteolysis"/>
    <property type="evidence" value="ECO:0007669"/>
    <property type="project" value="UniProtKB-KW"/>
</dbReference>
<dbReference type="InterPro" id="IPR001563">
    <property type="entry name" value="Peptidase_S10"/>
</dbReference>
<feature type="region of interest" description="Disordered" evidence="3">
    <location>
        <begin position="2162"/>
        <end position="2201"/>
    </location>
</feature>
<dbReference type="FunFam" id="3.40.50.1820:FF:000222">
    <property type="entry name" value="Carboxypeptidase"/>
    <property type="match status" value="4"/>
</dbReference>
<dbReference type="FunFam" id="3.40.50.12670:FF:000002">
    <property type="entry name" value="Carboxypeptidase"/>
    <property type="match status" value="3"/>
</dbReference>
<protein>
    <recommendedName>
        <fullName evidence="2">Carboxypeptidase</fullName>
        <ecNumber evidence="2">3.4.16.-</ecNumber>
    </recommendedName>
</protein>
<reference evidence="5" key="1">
    <citation type="journal article" date="2008" name="Nat. Genet.">
        <title>The Pristionchus pacificus genome provides a unique perspective on nematode lifestyle and parasitism.</title>
        <authorList>
            <person name="Dieterich C."/>
            <person name="Clifton S.W."/>
            <person name="Schuster L.N."/>
            <person name="Chinwalla A."/>
            <person name="Delehaunty K."/>
            <person name="Dinkelacker I."/>
            <person name="Fulton L."/>
            <person name="Fulton R."/>
            <person name="Godfrey J."/>
            <person name="Minx P."/>
            <person name="Mitreva M."/>
            <person name="Roeseler W."/>
            <person name="Tian H."/>
            <person name="Witte H."/>
            <person name="Yang S.P."/>
            <person name="Wilson R.K."/>
            <person name="Sommer R.J."/>
        </authorList>
    </citation>
    <scope>NUCLEOTIDE SEQUENCE [LARGE SCALE GENOMIC DNA]</scope>
    <source>
        <strain evidence="5">PS312</strain>
    </source>
</reference>
<evidence type="ECO:0000256" key="1">
    <source>
        <dbReference type="ARBA" id="ARBA00009431"/>
    </source>
</evidence>